<evidence type="ECO:0000256" key="2">
    <source>
        <dbReference type="ARBA" id="ARBA00022730"/>
    </source>
</evidence>
<dbReference type="InterPro" id="IPR013005">
    <property type="entry name" value="Ribosomal_uL4-like"/>
</dbReference>
<evidence type="ECO:0000256" key="3">
    <source>
        <dbReference type="ARBA" id="ARBA00022884"/>
    </source>
</evidence>
<gene>
    <name evidence="9" type="ORF">CB5_LOCUS9125</name>
</gene>
<evidence type="ECO:0000313" key="9">
    <source>
        <dbReference type="EMBL" id="CAD1825914.1"/>
    </source>
</evidence>
<dbReference type="GO" id="GO:0006412">
    <property type="term" value="P:translation"/>
    <property type="evidence" value="ECO:0007669"/>
    <property type="project" value="InterPro"/>
</dbReference>
<dbReference type="SUPFAM" id="SSF52166">
    <property type="entry name" value="Ribosomal protein L4"/>
    <property type="match status" value="1"/>
</dbReference>
<dbReference type="Pfam" id="PF00573">
    <property type="entry name" value="Ribosomal_L4"/>
    <property type="match status" value="1"/>
</dbReference>
<evidence type="ECO:0000256" key="8">
    <source>
        <dbReference type="SAM" id="MobiDB-lite"/>
    </source>
</evidence>
<keyword evidence="3" id="KW-0694">RNA-binding</keyword>
<dbReference type="AlphaFoldDB" id="A0A6V7P5J2"/>
<dbReference type="PANTHER" id="PTHR10746">
    <property type="entry name" value="50S RIBOSOMAL PROTEIN L4"/>
    <property type="match status" value="1"/>
</dbReference>
<evidence type="ECO:0000256" key="7">
    <source>
        <dbReference type="ARBA" id="ARBA00035387"/>
    </source>
</evidence>
<keyword evidence="5" id="KW-0687">Ribonucleoprotein</keyword>
<dbReference type="InterPro" id="IPR023574">
    <property type="entry name" value="Ribosomal_uL4_dom_sf"/>
</dbReference>
<feature type="compositionally biased region" description="Low complexity" evidence="8">
    <location>
        <begin position="49"/>
        <end position="62"/>
    </location>
</feature>
<name>A0A6V7P5J2_ANACO</name>
<dbReference type="GO" id="GO:1990904">
    <property type="term" value="C:ribonucleoprotein complex"/>
    <property type="evidence" value="ECO:0007669"/>
    <property type="project" value="UniProtKB-KW"/>
</dbReference>
<feature type="compositionally biased region" description="Basic and acidic residues" evidence="8">
    <location>
        <begin position="63"/>
        <end position="84"/>
    </location>
</feature>
<reference evidence="9" key="1">
    <citation type="submission" date="2020-07" db="EMBL/GenBank/DDBJ databases">
        <authorList>
            <person name="Lin J."/>
        </authorList>
    </citation>
    <scope>NUCLEOTIDE SEQUENCE</scope>
</reference>
<feature type="region of interest" description="Disordered" evidence="8">
    <location>
        <begin position="173"/>
        <end position="197"/>
    </location>
</feature>
<evidence type="ECO:0000256" key="4">
    <source>
        <dbReference type="ARBA" id="ARBA00022980"/>
    </source>
</evidence>
<proteinExistence type="inferred from homology"/>
<organism evidence="9">
    <name type="scientific">Ananas comosus var. bracteatus</name>
    <name type="common">red pineapple</name>
    <dbReference type="NCBI Taxonomy" id="296719"/>
    <lineage>
        <taxon>Eukaryota</taxon>
        <taxon>Viridiplantae</taxon>
        <taxon>Streptophyta</taxon>
        <taxon>Embryophyta</taxon>
        <taxon>Tracheophyta</taxon>
        <taxon>Spermatophyta</taxon>
        <taxon>Magnoliopsida</taxon>
        <taxon>Liliopsida</taxon>
        <taxon>Poales</taxon>
        <taxon>Bromeliaceae</taxon>
        <taxon>Bromelioideae</taxon>
        <taxon>Ananas</taxon>
    </lineage>
</organism>
<accession>A0A6V7P5J2</accession>
<dbReference type="GO" id="GO:0019843">
    <property type="term" value="F:rRNA binding"/>
    <property type="evidence" value="ECO:0007669"/>
    <property type="project" value="UniProtKB-KW"/>
</dbReference>
<protein>
    <recommendedName>
        <fullName evidence="6">Large ribosomal subunit protein uL4c</fullName>
    </recommendedName>
    <alternativeName>
        <fullName evidence="7">50S ribosomal protein L4, chloroplastic</fullName>
    </alternativeName>
</protein>
<evidence type="ECO:0000256" key="1">
    <source>
        <dbReference type="ARBA" id="ARBA00010528"/>
    </source>
</evidence>
<feature type="region of interest" description="Disordered" evidence="8">
    <location>
        <begin position="31"/>
        <end position="106"/>
    </location>
</feature>
<dbReference type="PANTHER" id="PTHR10746:SF17">
    <property type="entry name" value="LARGE RIBOSOMAL SUBUNIT PROTEIN UL4C"/>
    <property type="match status" value="1"/>
</dbReference>
<sequence length="197" mass="21497">MPISAASLSLSLSSSSSLRWRSSASLFLLASPLRTQRKSPMTPCKEPRSASSARSSRPSRCSPSRERRCARRQEALPPKEDGARPPRSQRTPLRPGGGVVFGPKPRDWSVKINRKEKRLAISTALASAAADALVVEDFEDQFAGGPKTKDFVAAMRRGGSTPSRRMEWIERSGVEIEAAGGGERSKRRERGAHRSAE</sequence>
<evidence type="ECO:0000256" key="5">
    <source>
        <dbReference type="ARBA" id="ARBA00023274"/>
    </source>
</evidence>
<keyword evidence="4" id="KW-0689">Ribosomal protein</keyword>
<evidence type="ECO:0000256" key="6">
    <source>
        <dbReference type="ARBA" id="ARBA00035208"/>
    </source>
</evidence>
<dbReference type="GO" id="GO:0003735">
    <property type="term" value="F:structural constituent of ribosome"/>
    <property type="evidence" value="ECO:0007669"/>
    <property type="project" value="InterPro"/>
</dbReference>
<dbReference type="GO" id="GO:0005840">
    <property type="term" value="C:ribosome"/>
    <property type="evidence" value="ECO:0007669"/>
    <property type="project" value="UniProtKB-KW"/>
</dbReference>
<comment type="similarity">
    <text evidence="1">Belongs to the universal ribosomal protein uL4 family.</text>
</comment>
<keyword evidence="2" id="KW-0699">rRNA-binding</keyword>
<dbReference type="InterPro" id="IPR002136">
    <property type="entry name" value="Ribosomal_uL4"/>
</dbReference>
<dbReference type="EMBL" id="LR862145">
    <property type="protein sequence ID" value="CAD1825914.1"/>
    <property type="molecule type" value="Genomic_DNA"/>
</dbReference>
<dbReference type="Gene3D" id="3.40.1370.10">
    <property type="match status" value="1"/>
</dbReference>